<keyword evidence="3" id="KW-0812">Transmembrane</keyword>
<dbReference type="PANTHER" id="PTHR16172">
    <property type="entry name" value="MAJOR FACILITATOR SUPERFAMILY DOMAIN-CONTAINING PROTEIN 6-LIKE"/>
    <property type="match status" value="1"/>
</dbReference>
<gene>
    <name evidence="6" type="ORF">PACLA_8A008163</name>
</gene>
<dbReference type="AlphaFoldDB" id="A0A7D9H9B2"/>
<dbReference type="Gene3D" id="1.20.1250.20">
    <property type="entry name" value="MFS general substrate transporter like domains"/>
    <property type="match status" value="1"/>
</dbReference>
<dbReference type="GO" id="GO:0016020">
    <property type="term" value="C:membrane"/>
    <property type="evidence" value="ECO:0007669"/>
    <property type="project" value="UniProtKB-SubCell"/>
</dbReference>
<keyword evidence="4" id="KW-1133">Transmembrane helix</keyword>
<evidence type="ECO:0000313" key="6">
    <source>
        <dbReference type="EMBL" id="CAB3978889.1"/>
    </source>
</evidence>
<dbReference type="OrthoDB" id="6006696at2759"/>
<comment type="similarity">
    <text evidence="2">Belongs to the major facilitator superfamily. MFSD6 family.</text>
</comment>
<dbReference type="Pfam" id="PF12832">
    <property type="entry name" value="MFS_1_like"/>
    <property type="match status" value="1"/>
</dbReference>
<reference evidence="6" key="1">
    <citation type="submission" date="2020-04" db="EMBL/GenBank/DDBJ databases">
        <authorList>
            <person name="Alioto T."/>
            <person name="Alioto T."/>
            <person name="Gomez Garrido J."/>
        </authorList>
    </citation>
    <scope>NUCLEOTIDE SEQUENCE</scope>
    <source>
        <strain evidence="6">A484AB</strain>
    </source>
</reference>
<dbReference type="InterPro" id="IPR024989">
    <property type="entry name" value="MFS_assoc_dom"/>
</dbReference>
<keyword evidence="7" id="KW-1185">Reference proteome</keyword>
<evidence type="ECO:0000256" key="1">
    <source>
        <dbReference type="ARBA" id="ARBA00004141"/>
    </source>
</evidence>
<organism evidence="6 7">
    <name type="scientific">Paramuricea clavata</name>
    <name type="common">Red gorgonian</name>
    <name type="synonym">Violescent sea-whip</name>
    <dbReference type="NCBI Taxonomy" id="317549"/>
    <lineage>
        <taxon>Eukaryota</taxon>
        <taxon>Metazoa</taxon>
        <taxon>Cnidaria</taxon>
        <taxon>Anthozoa</taxon>
        <taxon>Octocorallia</taxon>
        <taxon>Malacalcyonacea</taxon>
        <taxon>Plexauridae</taxon>
        <taxon>Paramuricea</taxon>
    </lineage>
</organism>
<evidence type="ECO:0000256" key="3">
    <source>
        <dbReference type="ARBA" id="ARBA00022692"/>
    </source>
</evidence>
<protein>
    <submittedName>
        <fullName evidence="6">Uncharacterized protein</fullName>
    </submittedName>
</protein>
<accession>A0A7D9H9B2</accession>
<evidence type="ECO:0000256" key="4">
    <source>
        <dbReference type="ARBA" id="ARBA00022989"/>
    </source>
</evidence>
<name>A0A7D9H9B2_PARCT</name>
<keyword evidence="5" id="KW-0472">Membrane</keyword>
<evidence type="ECO:0000256" key="2">
    <source>
        <dbReference type="ARBA" id="ARBA00005241"/>
    </source>
</evidence>
<comment type="subcellular location">
    <subcellularLocation>
        <location evidence="1">Membrane</location>
        <topology evidence="1">Multi-pass membrane protein</topology>
    </subcellularLocation>
</comment>
<sequence length="559" mass="62579">MTYGMREIMALSVPIEVVYNAFYFSFYAGYAPFIMFRPVYFKYIGLSPVFVGLLCGLRFILQSTGTPLLILFAERLRSRKLMFVISYIVLMAKMLIILIVLRPHHQMCVIKHIGDQTTQQSFEIHHVLFKRDLTENWNETAEDAEILWGVSIVENKTLFSTTDRPVTTTFQETRNTTLTSVPPSENPYKINSNISSKKSEKSGSILQITPKPGITEHIIYNNKAELLRIFTCLLVLVLLSDAFDSTMFTLVEESCSASIGAEHYGQAQTCGTVGWGIIVPNIGIVIYYFNQEFCGMYIGSFHYVFYFAFGFLTVAFLCGLCLDFPAGTKDVIARKVQSPSSNFQYSMFTFVSAYSGFCDGFLLTFTYWFIDSLGGSAMVMGLTTGCRAVVNIVIGVVLTRMIEYIGHQLIVHIGLVCHIIVFVIYFLIKLPLLVLVAEVFNATIHIATTRTCSSFLSTKAPTGSSPKMQAILQGIYWGLGAGCGAILGGYYLEYSGFTKSFIGFAIITSIVCIVFLFLQIILYLINPEVTLDDIWTVWSTTSSNYESEYEGSAEESDDY</sequence>
<dbReference type="InterPro" id="IPR036259">
    <property type="entry name" value="MFS_trans_sf"/>
</dbReference>
<evidence type="ECO:0000313" key="7">
    <source>
        <dbReference type="Proteomes" id="UP001152795"/>
    </source>
</evidence>
<dbReference type="EMBL" id="CACRXK020000150">
    <property type="protein sequence ID" value="CAB3978889.1"/>
    <property type="molecule type" value="Genomic_DNA"/>
</dbReference>
<proteinExistence type="inferred from homology"/>
<evidence type="ECO:0000256" key="5">
    <source>
        <dbReference type="ARBA" id="ARBA00023136"/>
    </source>
</evidence>
<comment type="caution">
    <text evidence="6">The sequence shown here is derived from an EMBL/GenBank/DDBJ whole genome shotgun (WGS) entry which is preliminary data.</text>
</comment>
<dbReference type="InterPro" id="IPR051717">
    <property type="entry name" value="MFS_MFSD6"/>
</dbReference>
<dbReference type="PANTHER" id="PTHR16172:SF2">
    <property type="entry name" value="MAJOR FACILITATOR SUPERFAMILY DOMAIN-CONTAINING PROTEIN 6"/>
    <property type="match status" value="1"/>
</dbReference>
<dbReference type="SUPFAM" id="SSF103473">
    <property type="entry name" value="MFS general substrate transporter"/>
    <property type="match status" value="2"/>
</dbReference>
<dbReference type="Proteomes" id="UP001152795">
    <property type="component" value="Unassembled WGS sequence"/>
</dbReference>